<reference evidence="6" key="1">
    <citation type="submission" date="2021-06" db="EMBL/GenBank/DDBJ databases">
        <authorList>
            <person name="Kallberg Y."/>
            <person name="Tangrot J."/>
            <person name="Rosling A."/>
        </authorList>
    </citation>
    <scope>NUCLEOTIDE SEQUENCE</scope>
    <source>
        <strain evidence="6">IN212</strain>
    </source>
</reference>
<feature type="domain" description="Aldehyde dehydrogenase" evidence="5">
    <location>
        <begin position="99"/>
        <end position="253"/>
    </location>
</feature>
<evidence type="ECO:0000259" key="5">
    <source>
        <dbReference type="Pfam" id="PF00171"/>
    </source>
</evidence>
<dbReference type="InterPro" id="IPR029510">
    <property type="entry name" value="Ald_DH_CS_GLU"/>
</dbReference>
<evidence type="ECO:0000256" key="1">
    <source>
        <dbReference type="ARBA" id="ARBA00009986"/>
    </source>
</evidence>
<feature type="non-terminal residue" evidence="6">
    <location>
        <position position="253"/>
    </location>
</feature>
<dbReference type="InterPro" id="IPR016162">
    <property type="entry name" value="Ald_DH_N"/>
</dbReference>
<evidence type="ECO:0000256" key="3">
    <source>
        <dbReference type="PROSITE-ProRule" id="PRU10007"/>
    </source>
</evidence>
<feature type="active site" evidence="3">
    <location>
        <position position="169"/>
    </location>
</feature>
<proteinExistence type="inferred from homology"/>
<dbReference type="Gene3D" id="3.40.309.10">
    <property type="entry name" value="Aldehyde Dehydrogenase, Chain A, domain 2"/>
    <property type="match status" value="1"/>
</dbReference>
<keyword evidence="7" id="KW-1185">Reference proteome</keyword>
<name>A0A9N9BW13_9GLOM</name>
<dbReference type="PROSITE" id="PS00687">
    <property type="entry name" value="ALDEHYDE_DEHYDR_GLU"/>
    <property type="match status" value="1"/>
</dbReference>
<dbReference type="InterPro" id="IPR015590">
    <property type="entry name" value="Aldehyde_DH_dom"/>
</dbReference>
<gene>
    <name evidence="6" type="ORF">RFULGI_LOCUS5880</name>
</gene>
<evidence type="ECO:0000313" key="7">
    <source>
        <dbReference type="Proteomes" id="UP000789396"/>
    </source>
</evidence>
<sequence length="253" mass="27364">FVNSVDGKRFETINPSTGEVITSVAEASEKDVDIAVEAAAKAFNEEWIHVDGKERGRLLNKLADLMERDIDDLAALESLDNGKAFTAARSGDLPASISTSEFTPLTALKVGALIKEAGFPKGVVNILSGFGPTAGAAVANHMKIDKVAFTGRSILKASAETNLKKVSLELGGKSPNIIFADSDLEEAVKWAYQGIFFNQGQCCSAGSRVYVEDSIYDKFLEKFKAHAQSIKVGDPFHKDTYQGPQISQRQFDR</sequence>
<dbReference type="AlphaFoldDB" id="A0A9N9BW13"/>
<dbReference type="EMBL" id="CAJVPZ010007086">
    <property type="protein sequence ID" value="CAG8581763.1"/>
    <property type="molecule type" value="Genomic_DNA"/>
</dbReference>
<comment type="similarity">
    <text evidence="1 4">Belongs to the aldehyde dehydrogenase family.</text>
</comment>
<dbReference type="GO" id="GO:0016620">
    <property type="term" value="F:oxidoreductase activity, acting on the aldehyde or oxo group of donors, NAD or NADP as acceptor"/>
    <property type="evidence" value="ECO:0007669"/>
    <property type="project" value="InterPro"/>
</dbReference>
<protein>
    <submittedName>
        <fullName evidence="6">2426_t:CDS:1</fullName>
    </submittedName>
</protein>
<comment type="caution">
    <text evidence="6">The sequence shown here is derived from an EMBL/GenBank/DDBJ whole genome shotgun (WGS) entry which is preliminary data.</text>
</comment>
<evidence type="ECO:0000313" key="6">
    <source>
        <dbReference type="EMBL" id="CAG8581763.1"/>
    </source>
</evidence>
<organism evidence="6 7">
    <name type="scientific">Racocetra fulgida</name>
    <dbReference type="NCBI Taxonomy" id="60492"/>
    <lineage>
        <taxon>Eukaryota</taxon>
        <taxon>Fungi</taxon>
        <taxon>Fungi incertae sedis</taxon>
        <taxon>Mucoromycota</taxon>
        <taxon>Glomeromycotina</taxon>
        <taxon>Glomeromycetes</taxon>
        <taxon>Diversisporales</taxon>
        <taxon>Gigasporaceae</taxon>
        <taxon>Racocetra</taxon>
    </lineage>
</organism>
<accession>A0A9N9BW13</accession>
<dbReference type="InterPro" id="IPR016160">
    <property type="entry name" value="Ald_DH_CS_CYS"/>
</dbReference>
<dbReference type="InterPro" id="IPR016161">
    <property type="entry name" value="Ald_DH/histidinol_DH"/>
</dbReference>
<evidence type="ECO:0000256" key="4">
    <source>
        <dbReference type="RuleBase" id="RU003345"/>
    </source>
</evidence>
<dbReference type="SUPFAM" id="SSF53720">
    <property type="entry name" value="ALDH-like"/>
    <property type="match status" value="1"/>
</dbReference>
<dbReference type="Pfam" id="PF00171">
    <property type="entry name" value="Aldedh"/>
    <property type="match status" value="1"/>
</dbReference>
<keyword evidence="2 4" id="KW-0560">Oxidoreductase</keyword>
<dbReference type="PANTHER" id="PTHR11699">
    <property type="entry name" value="ALDEHYDE DEHYDROGENASE-RELATED"/>
    <property type="match status" value="1"/>
</dbReference>
<dbReference type="Proteomes" id="UP000789396">
    <property type="component" value="Unassembled WGS sequence"/>
</dbReference>
<dbReference type="InterPro" id="IPR016163">
    <property type="entry name" value="Ald_DH_C"/>
</dbReference>
<dbReference type="OrthoDB" id="310895at2759"/>
<dbReference type="Gene3D" id="3.40.605.10">
    <property type="entry name" value="Aldehyde Dehydrogenase, Chain A, domain 1"/>
    <property type="match status" value="2"/>
</dbReference>
<dbReference type="PROSITE" id="PS00070">
    <property type="entry name" value="ALDEHYDE_DEHYDR_CYS"/>
    <property type="match status" value="1"/>
</dbReference>
<evidence type="ECO:0000256" key="2">
    <source>
        <dbReference type="ARBA" id="ARBA00023002"/>
    </source>
</evidence>